<dbReference type="AlphaFoldDB" id="A0A0L0D5S7"/>
<dbReference type="EMBL" id="GL349448">
    <property type="protein sequence ID" value="KNC47704.1"/>
    <property type="molecule type" value="Genomic_DNA"/>
</dbReference>
<gene>
    <name evidence="2" type="ORF">AMSG_03935</name>
</gene>
<evidence type="ECO:0000313" key="3">
    <source>
        <dbReference type="Proteomes" id="UP000054408"/>
    </source>
</evidence>
<evidence type="ECO:0000313" key="2">
    <source>
        <dbReference type="EMBL" id="KNC47704.1"/>
    </source>
</evidence>
<dbReference type="Proteomes" id="UP000054408">
    <property type="component" value="Unassembled WGS sequence"/>
</dbReference>
<name>A0A0L0D5S7_THETB</name>
<proteinExistence type="predicted"/>
<dbReference type="RefSeq" id="XP_013759186.1">
    <property type="nucleotide sequence ID" value="XM_013903732.1"/>
</dbReference>
<accession>A0A0L0D5S7</accession>
<keyword evidence="3" id="KW-1185">Reference proteome</keyword>
<evidence type="ECO:0000256" key="1">
    <source>
        <dbReference type="SAM" id="MobiDB-lite"/>
    </source>
</evidence>
<dbReference type="GeneID" id="25563502"/>
<sequence>MAYTFSGPEPTTPVRRRRARDDYNPISGTYMYEEQEAAARAEEERKRRLRHEQLVAGSSKQGHHPAYNPLTATYAEDDLNRCDEEQAALREAAFAKAHQLKNKAERRGWDIISGEGDSGDAPKGRAHLPEPHAERGYNILRPTPPLSSVADGLPEYKRKNIALKFSSAVRLEENDELDSAARQAIIDETNPRGRASLYEKVNTREYNLLQIDEWAAAPPPATASPGSSVAAAAHSARLNYAHKNSANYDILAPSREYGAKY</sequence>
<feature type="region of interest" description="Disordered" evidence="1">
    <location>
        <begin position="1"/>
        <end position="28"/>
    </location>
</feature>
<organism evidence="2 3">
    <name type="scientific">Thecamonas trahens ATCC 50062</name>
    <dbReference type="NCBI Taxonomy" id="461836"/>
    <lineage>
        <taxon>Eukaryota</taxon>
        <taxon>Apusozoa</taxon>
        <taxon>Apusomonadida</taxon>
        <taxon>Apusomonadidae</taxon>
        <taxon>Thecamonas</taxon>
    </lineage>
</organism>
<protein>
    <submittedName>
        <fullName evidence="2">Uncharacterized protein</fullName>
    </submittedName>
</protein>
<reference evidence="2 3" key="1">
    <citation type="submission" date="2010-05" db="EMBL/GenBank/DDBJ databases">
        <title>The Genome Sequence of Thecamonas trahens ATCC 50062.</title>
        <authorList>
            <consortium name="The Broad Institute Genome Sequencing Platform"/>
            <person name="Russ C."/>
            <person name="Cuomo C."/>
            <person name="Shea T."/>
            <person name="Young S.K."/>
            <person name="Zeng Q."/>
            <person name="Koehrsen M."/>
            <person name="Haas B."/>
            <person name="Borodovsky M."/>
            <person name="Guigo R."/>
            <person name="Alvarado L."/>
            <person name="Berlin A."/>
            <person name="Bochicchio J."/>
            <person name="Borenstein D."/>
            <person name="Chapman S."/>
            <person name="Chen Z."/>
            <person name="Freedman E."/>
            <person name="Gellesch M."/>
            <person name="Goldberg J."/>
            <person name="Griggs A."/>
            <person name="Gujja S."/>
            <person name="Heilman E."/>
            <person name="Heiman D."/>
            <person name="Hepburn T."/>
            <person name="Howarth C."/>
            <person name="Jen D."/>
            <person name="Larson L."/>
            <person name="Mehta T."/>
            <person name="Park D."/>
            <person name="Pearson M."/>
            <person name="Roberts A."/>
            <person name="Saif S."/>
            <person name="Shenoy N."/>
            <person name="Sisk P."/>
            <person name="Stolte C."/>
            <person name="Sykes S."/>
            <person name="Thomson T."/>
            <person name="Walk T."/>
            <person name="White J."/>
            <person name="Yandava C."/>
            <person name="Burger G."/>
            <person name="Gray M.W."/>
            <person name="Holland P.W.H."/>
            <person name="King N."/>
            <person name="Lang F.B.F."/>
            <person name="Roger A.J."/>
            <person name="Ruiz-Trillo I."/>
            <person name="Lander E."/>
            <person name="Nusbaum C."/>
        </authorList>
    </citation>
    <scope>NUCLEOTIDE SEQUENCE [LARGE SCALE GENOMIC DNA]</scope>
    <source>
        <strain evidence="2 3">ATCC 50062</strain>
    </source>
</reference>